<feature type="region of interest" description="Disordered" evidence="1">
    <location>
        <begin position="1"/>
        <end position="26"/>
    </location>
</feature>
<name>A0A5B0NUW5_PUCGR</name>
<dbReference type="EMBL" id="VDEP01000471">
    <property type="protein sequence ID" value="KAA1076253.1"/>
    <property type="molecule type" value="Genomic_DNA"/>
</dbReference>
<evidence type="ECO:0000313" key="4">
    <source>
        <dbReference type="Proteomes" id="UP000324748"/>
    </source>
</evidence>
<evidence type="ECO:0000313" key="5">
    <source>
        <dbReference type="Proteomes" id="UP000325313"/>
    </source>
</evidence>
<accession>A0A5B0NUW5</accession>
<organism evidence="3 4">
    <name type="scientific">Puccinia graminis f. sp. tritici</name>
    <dbReference type="NCBI Taxonomy" id="56615"/>
    <lineage>
        <taxon>Eukaryota</taxon>
        <taxon>Fungi</taxon>
        <taxon>Dikarya</taxon>
        <taxon>Basidiomycota</taxon>
        <taxon>Pucciniomycotina</taxon>
        <taxon>Pucciniomycetes</taxon>
        <taxon>Pucciniales</taxon>
        <taxon>Pucciniaceae</taxon>
        <taxon>Puccinia</taxon>
    </lineage>
</organism>
<feature type="compositionally biased region" description="Basic and acidic residues" evidence="1">
    <location>
        <begin position="90"/>
        <end position="102"/>
    </location>
</feature>
<evidence type="ECO:0000313" key="2">
    <source>
        <dbReference type="EMBL" id="KAA1076253.1"/>
    </source>
</evidence>
<keyword evidence="4" id="KW-1185">Reference proteome</keyword>
<evidence type="ECO:0000313" key="3">
    <source>
        <dbReference type="EMBL" id="KAA1091628.1"/>
    </source>
</evidence>
<comment type="caution">
    <text evidence="3">The sequence shown here is derived from an EMBL/GenBank/DDBJ whole genome shotgun (WGS) entry which is preliminary data.</text>
</comment>
<dbReference type="Proteomes" id="UP000324748">
    <property type="component" value="Unassembled WGS sequence"/>
</dbReference>
<gene>
    <name evidence="3" type="ORF">PGT21_036373</name>
    <name evidence="2" type="ORF">PGTUg99_037548</name>
</gene>
<proteinExistence type="predicted"/>
<protein>
    <submittedName>
        <fullName evidence="3">Uncharacterized protein</fullName>
    </submittedName>
</protein>
<sequence length="123" mass="13386">MSSSTAENRSPESQQGGLDAVRDAPKAVATRMSMGAATQKLMEKLSSPSWLGSRGCNSEDHGDMRHIMLQRHAESREERTFPKKKCTHYIEHEDASGEHLGDDAVTPAPSLRSAPSGRRLALA</sequence>
<dbReference type="AlphaFoldDB" id="A0A5B0NUW5"/>
<dbReference type="EMBL" id="VSWC01000092">
    <property type="protein sequence ID" value="KAA1091628.1"/>
    <property type="molecule type" value="Genomic_DNA"/>
</dbReference>
<feature type="region of interest" description="Disordered" evidence="1">
    <location>
        <begin position="90"/>
        <end position="123"/>
    </location>
</feature>
<dbReference type="Proteomes" id="UP000325313">
    <property type="component" value="Unassembled WGS sequence"/>
</dbReference>
<reference evidence="4 5" key="1">
    <citation type="submission" date="2019-05" db="EMBL/GenBank/DDBJ databases">
        <title>Emergence of the Ug99 lineage of the wheat stem rust pathogen through somatic hybridization.</title>
        <authorList>
            <person name="Li F."/>
            <person name="Upadhyaya N.M."/>
            <person name="Sperschneider J."/>
            <person name="Matny O."/>
            <person name="Nguyen-Phuc H."/>
            <person name="Mago R."/>
            <person name="Raley C."/>
            <person name="Miller M.E."/>
            <person name="Silverstein K.A.T."/>
            <person name="Henningsen E."/>
            <person name="Hirsch C.D."/>
            <person name="Visser B."/>
            <person name="Pretorius Z.A."/>
            <person name="Steffenson B.J."/>
            <person name="Schwessinger B."/>
            <person name="Dodds P.N."/>
            <person name="Figueroa M."/>
        </authorList>
    </citation>
    <scope>NUCLEOTIDE SEQUENCE [LARGE SCALE GENOMIC DNA]</scope>
    <source>
        <strain evidence="3">21-0</strain>
        <strain evidence="2 5">Ug99</strain>
    </source>
</reference>
<evidence type="ECO:0000256" key="1">
    <source>
        <dbReference type="SAM" id="MobiDB-lite"/>
    </source>
</evidence>
<feature type="compositionally biased region" description="Polar residues" evidence="1">
    <location>
        <begin position="1"/>
        <end position="16"/>
    </location>
</feature>